<name>A0A261RVF0_9BORD</name>
<dbReference type="RefSeq" id="WP_094828841.1">
    <property type="nucleotide sequence ID" value="NZ_NEVL01000006.1"/>
</dbReference>
<dbReference type="NCBIfam" id="NF033894">
    <property type="entry name" value="Eex_IncN"/>
    <property type="match status" value="1"/>
</dbReference>
<dbReference type="PROSITE" id="PS51257">
    <property type="entry name" value="PROKAR_LIPOPROTEIN"/>
    <property type="match status" value="1"/>
</dbReference>
<gene>
    <name evidence="2" type="ORF">CEG14_23620</name>
</gene>
<feature type="region of interest" description="Disordered" evidence="1">
    <location>
        <begin position="55"/>
        <end position="80"/>
    </location>
</feature>
<evidence type="ECO:0000256" key="1">
    <source>
        <dbReference type="SAM" id="MobiDB-lite"/>
    </source>
</evidence>
<evidence type="ECO:0000313" key="2">
    <source>
        <dbReference type="EMBL" id="OZI28915.1"/>
    </source>
</evidence>
<dbReference type="InterPro" id="IPR047937">
    <property type="entry name" value="Eex_IncN-like"/>
</dbReference>
<dbReference type="EMBL" id="NEVL01000006">
    <property type="protein sequence ID" value="OZI28915.1"/>
    <property type="molecule type" value="Genomic_DNA"/>
</dbReference>
<evidence type="ECO:0000313" key="3">
    <source>
        <dbReference type="Proteomes" id="UP000217005"/>
    </source>
</evidence>
<protein>
    <recommendedName>
        <fullName evidence="4">EexN family lipoprotein</fullName>
    </recommendedName>
</protein>
<comment type="caution">
    <text evidence="2">The sequence shown here is derived from an EMBL/GenBank/DDBJ whole genome shotgun (WGS) entry which is preliminary data.</text>
</comment>
<evidence type="ECO:0008006" key="4">
    <source>
        <dbReference type="Google" id="ProtNLM"/>
    </source>
</evidence>
<sequence>MKRITVIAILGAFLLSGCSPSEKTQTVEYYMEHDDIRAAKIKECANNPGELGKTPNCQNAMTAENRRILSSENKGMPKIR</sequence>
<accession>A0A261RVF0</accession>
<proteinExistence type="predicted"/>
<organism evidence="2 3">
    <name type="scientific">Bordetella genomosp. 1</name>
    <dbReference type="NCBI Taxonomy" id="1395607"/>
    <lineage>
        <taxon>Bacteria</taxon>
        <taxon>Pseudomonadati</taxon>
        <taxon>Pseudomonadota</taxon>
        <taxon>Betaproteobacteria</taxon>
        <taxon>Burkholderiales</taxon>
        <taxon>Alcaligenaceae</taxon>
        <taxon>Bordetella</taxon>
    </lineage>
</organism>
<reference evidence="2 3" key="1">
    <citation type="submission" date="2017-05" db="EMBL/GenBank/DDBJ databases">
        <title>Complete and WGS of Bordetella genogroups.</title>
        <authorList>
            <person name="Spilker T."/>
            <person name="LiPuma J."/>
        </authorList>
    </citation>
    <scope>NUCLEOTIDE SEQUENCE [LARGE SCALE GENOMIC DNA]</scope>
    <source>
        <strain evidence="2 3">AU17610</strain>
    </source>
</reference>
<dbReference type="AlphaFoldDB" id="A0A261RVF0"/>
<dbReference type="OrthoDB" id="6944087at2"/>
<dbReference type="Proteomes" id="UP000217005">
    <property type="component" value="Unassembled WGS sequence"/>
</dbReference>